<organism evidence="1">
    <name type="scientific">uncultured Caudovirales phage</name>
    <dbReference type="NCBI Taxonomy" id="2100421"/>
    <lineage>
        <taxon>Viruses</taxon>
        <taxon>Duplodnaviria</taxon>
        <taxon>Heunggongvirae</taxon>
        <taxon>Uroviricota</taxon>
        <taxon>Caudoviricetes</taxon>
        <taxon>Peduoviridae</taxon>
        <taxon>Maltschvirus</taxon>
        <taxon>Maltschvirus maltsch</taxon>
    </lineage>
</organism>
<proteinExistence type="predicted"/>
<evidence type="ECO:0000313" key="1">
    <source>
        <dbReference type="EMBL" id="CAB4136742.1"/>
    </source>
</evidence>
<reference evidence="1" key="1">
    <citation type="submission" date="2020-04" db="EMBL/GenBank/DDBJ databases">
        <authorList>
            <person name="Chiriac C."/>
            <person name="Salcher M."/>
            <person name="Ghai R."/>
            <person name="Kavagutti S V."/>
        </authorList>
    </citation>
    <scope>NUCLEOTIDE SEQUENCE</scope>
</reference>
<gene>
    <name evidence="1" type="ORF">UFOVP307_30</name>
</gene>
<sequence length="109" mass="12429">MNDIFGSMKQSMERFFGTPAFKLVRREDPVTSHQSAQAVDTTKLETMVYEAIKSHPEGCISDDILSMFPNYPYSSITARYRALLDKGFIEVSGVKRGRFGRNQRIMKAK</sequence>
<name>A0A6J5LSL6_9CAUD</name>
<accession>A0A6J5LSL6</accession>
<dbReference type="EMBL" id="LR796323">
    <property type="protein sequence ID" value="CAB4136742.1"/>
    <property type="molecule type" value="Genomic_DNA"/>
</dbReference>
<protein>
    <submittedName>
        <fullName evidence="1">Uncharacterized protein</fullName>
    </submittedName>
</protein>